<gene>
    <name evidence="2" type="ORF">ABB37_01346</name>
</gene>
<feature type="region of interest" description="Disordered" evidence="1">
    <location>
        <begin position="215"/>
        <end position="251"/>
    </location>
</feature>
<dbReference type="GeneID" id="26901641"/>
<feature type="region of interest" description="Disordered" evidence="1">
    <location>
        <begin position="1"/>
        <end position="21"/>
    </location>
</feature>
<feature type="compositionally biased region" description="Polar residues" evidence="1">
    <location>
        <begin position="726"/>
        <end position="740"/>
    </location>
</feature>
<sequence length="997" mass="103184">MSAAEHSNAAPPPASASAAPRTALPWQPREVAVAPTPTSSSADDIWDATVSSIPYLSQTHFSGFSIVYKPPTVIQLSEATGCSVSELAGAYNDLPFIQLCKELPSDAAATVVAADAQTFDSFDYLQLVPIDETLELATNAVRARRPVPDAEETFWEADYWEKLKRIKQEEQQRKDMRRRNKMAKEGKREANGASVSTVVLPYAYTLGNTLSATNSPSFMTPHSRQGSLSGHVGDAETSPTMASLQSAQRQKRIAKGLLRRARYNESHNPSHAQLHTTRSASLASQNSIGGSLPQQQQPVIRCRTRPRSYSINSQQTDVRGFQYSLSSAMSEGGRSALSDSLRTPPPLSINVVPQPREAFMTSIDLELSTSGDVTKSGATTHSRSSAARGGRKAAALAVSPPQVESVLSPHSSRVGARGSGSTNDPISPISADSKRSSPRMDLEASLLQNKGNTNVNEADPLLFHTAPPKTDAAGAGAHAPLVMPVSSPSQQGDGLGLAPSRLAPDTPPQPALHQQGLASTVTTTVNVTPALLATPNEEMCGTTASCVQASPAVIHNRKSISRSSEDKAKTAENAGPSTRGTAADPSPTALPSATANASALSGAARGSKTMTSPARVSAQRGRNLAASSAPTPVQQADQSSTPPATVPAPSKNVKGHSAGSKILSPGKTKEPVAAAAPGTSKRRKIDPKTEKSRGAGQAAGANAASSEQACPPPPSGPPQSTQQNSFTASALTTPIPSTITHGPAVQEISPAKSTTRTATHSGSVTPRATATTVPPSRTSTREASTSPRFERPIAVHSAASFDPQPTASQAEDRTAESAANTSPPLSRALSRPPSRDASTLLITTATATASSPPPPEHPPPAAEEHASNAASTKTPRKSSVSTAKPTEDSEGADPRLVPTEASTAAQPTSPTARKDPLHVPSSAAASLATTPLKKTPHKASSSVAPKGNDAVHPSSASPGAQPKPEATVKQSPDTNRPTAPSKAKQEKKTASACCTVS</sequence>
<feature type="compositionally biased region" description="Polar residues" evidence="1">
    <location>
        <begin position="237"/>
        <end position="248"/>
    </location>
</feature>
<feature type="compositionally biased region" description="Low complexity" evidence="1">
    <location>
        <begin position="898"/>
        <end position="911"/>
    </location>
</feature>
<feature type="region of interest" description="Disordered" evidence="1">
    <location>
        <begin position="169"/>
        <end position="191"/>
    </location>
</feature>
<reference evidence="2 3" key="1">
    <citation type="submission" date="2015-07" db="EMBL/GenBank/DDBJ databases">
        <title>High-quality genome of monoxenous trypanosomatid Leptomonas pyrrhocoris.</title>
        <authorList>
            <person name="Flegontov P."/>
            <person name="Butenko A."/>
            <person name="Firsov S."/>
            <person name="Vlcek C."/>
            <person name="Logacheva M.D."/>
            <person name="Field M."/>
            <person name="Filatov D."/>
            <person name="Flegontova O."/>
            <person name="Gerasimov E."/>
            <person name="Jackson A.P."/>
            <person name="Kelly S."/>
            <person name="Opperdoes F."/>
            <person name="O'Reilly A."/>
            <person name="Votypka J."/>
            <person name="Yurchenko V."/>
            <person name="Lukes J."/>
        </authorList>
    </citation>
    <scope>NUCLEOTIDE SEQUENCE [LARGE SCALE GENOMIC DNA]</scope>
    <source>
        <strain evidence="2">H10</strain>
    </source>
</reference>
<dbReference type="RefSeq" id="XP_015663331.1">
    <property type="nucleotide sequence ID" value="XM_015797811.1"/>
</dbReference>
<feature type="compositionally biased region" description="Polar residues" evidence="1">
    <location>
        <begin position="751"/>
        <end position="762"/>
    </location>
</feature>
<feature type="compositionally biased region" description="Low complexity" evidence="1">
    <location>
        <begin position="592"/>
        <end position="607"/>
    </location>
</feature>
<evidence type="ECO:0000313" key="3">
    <source>
        <dbReference type="Proteomes" id="UP000037923"/>
    </source>
</evidence>
<evidence type="ECO:0000313" key="2">
    <source>
        <dbReference type="EMBL" id="KPA84892.1"/>
    </source>
</evidence>
<feature type="compositionally biased region" description="Low complexity" evidence="1">
    <location>
        <begin position="382"/>
        <end position="397"/>
    </location>
</feature>
<dbReference type="EMBL" id="LGTL01000002">
    <property type="protein sequence ID" value="KPA84892.1"/>
    <property type="molecule type" value="Genomic_DNA"/>
</dbReference>
<dbReference type="OMA" id="IFWEAEY"/>
<feature type="compositionally biased region" description="Polar residues" evidence="1">
    <location>
        <begin position="370"/>
        <end position="381"/>
    </location>
</feature>
<feature type="region of interest" description="Disordered" evidence="1">
    <location>
        <begin position="370"/>
        <end position="440"/>
    </location>
</feature>
<accession>A0A0N0DZ52</accession>
<feature type="compositionally biased region" description="Pro residues" evidence="1">
    <location>
        <begin position="851"/>
        <end position="861"/>
    </location>
</feature>
<dbReference type="OrthoDB" id="267839at2759"/>
<dbReference type="VEuPathDB" id="TriTrypDB:LpyrH10_02_3200"/>
<feature type="compositionally biased region" description="Polar residues" evidence="1">
    <location>
        <begin position="215"/>
        <end position="228"/>
    </location>
</feature>
<keyword evidence="3" id="KW-1185">Reference proteome</keyword>
<organism evidence="2 3">
    <name type="scientific">Leptomonas pyrrhocoris</name>
    <name type="common">Firebug parasite</name>
    <dbReference type="NCBI Taxonomy" id="157538"/>
    <lineage>
        <taxon>Eukaryota</taxon>
        <taxon>Discoba</taxon>
        <taxon>Euglenozoa</taxon>
        <taxon>Kinetoplastea</taxon>
        <taxon>Metakinetoplastina</taxon>
        <taxon>Trypanosomatida</taxon>
        <taxon>Trypanosomatidae</taxon>
        <taxon>Leishmaniinae</taxon>
        <taxon>Leptomonas</taxon>
    </lineage>
</organism>
<feature type="region of interest" description="Disordered" evidence="1">
    <location>
        <begin position="485"/>
        <end position="516"/>
    </location>
</feature>
<dbReference type="Proteomes" id="UP000037923">
    <property type="component" value="Unassembled WGS sequence"/>
</dbReference>
<feature type="region of interest" description="Disordered" evidence="1">
    <location>
        <begin position="557"/>
        <end position="997"/>
    </location>
</feature>
<comment type="caution">
    <text evidence="2">The sequence shown here is derived from an EMBL/GenBank/DDBJ whole genome shotgun (WGS) entry which is preliminary data.</text>
</comment>
<feature type="compositionally biased region" description="Polar residues" evidence="1">
    <location>
        <begin position="625"/>
        <end position="638"/>
    </location>
</feature>
<dbReference type="AlphaFoldDB" id="A0A0N0DZ52"/>
<feature type="region of interest" description="Disordered" evidence="1">
    <location>
        <begin position="331"/>
        <end position="350"/>
    </location>
</feature>
<feature type="compositionally biased region" description="Low complexity" evidence="1">
    <location>
        <begin position="694"/>
        <end position="709"/>
    </location>
</feature>
<protein>
    <submittedName>
        <fullName evidence="2">Uncharacterized protein</fullName>
    </submittedName>
</protein>
<feature type="compositionally biased region" description="Low complexity" evidence="1">
    <location>
        <begin position="763"/>
        <end position="778"/>
    </location>
</feature>
<feature type="compositionally biased region" description="Low complexity" evidence="1">
    <location>
        <begin position="822"/>
        <end position="850"/>
    </location>
</feature>
<feature type="compositionally biased region" description="Polar residues" evidence="1">
    <location>
        <begin position="266"/>
        <end position="298"/>
    </location>
</feature>
<feature type="compositionally biased region" description="Low complexity" evidence="1">
    <location>
        <begin position="920"/>
        <end position="933"/>
    </location>
</feature>
<feature type="compositionally biased region" description="Low complexity" evidence="1">
    <location>
        <begin position="1"/>
        <end position="20"/>
    </location>
</feature>
<name>A0A0N0DZ52_LEPPY</name>
<feature type="compositionally biased region" description="Low complexity" evidence="1">
    <location>
        <begin position="639"/>
        <end position="650"/>
    </location>
</feature>
<feature type="compositionally biased region" description="Polar residues" evidence="1">
    <location>
        <begin position="968"/>
        <end position="978"/>
    </location>
</feature>
<evidence type="ECO:0000256" key="1">
    <source>
        <dbReference type="SAM" id="MobiDB-lite"/>
    </source>
</evidence>
<feature type="region of interest" description="Disordered" evidence="1">
    <location>
        <begin position="265"/>
        <end position="301"/>
    </location>
</feature>
<proteinExistence type="predicted"/>